<evidence type="ECO:0000313" key="1">
    <source>
        <dbReference type="EMBL" id="OYN75380.1"/>
    </source>
</evidence>
<organism evidence="1 2">
    <name type="scientific">Mycolicibacterium sphagni</name>
    <dbReference type="NCBI Taxonomy" id="1786"/>
    <lineage>
        <taxon>Bacteria</taxon>
        <taxon>Bacillati</taxon>
        <taxon>Actinomycetota</taxon>
        <taxon>Actinomycetes</taxon>
        <taxon>Mycobacteriales</taxon>
        <taxon>Mycobacteriaceae</taxon>
        <taxon>Mycolicibacterium</taxon>
    </lineage>
</organism>
<gene>
    <name evidence="1" type="ORF">CG716_25365</name>
</gene>
<dbReference type="Proteomes" id="UP000216063">
    <property type="component" value="Unassembled WGS sequence"/>
</dbReference>
<reference evidence="1 2" key="1">
    <citation type="submission" date="2017-07" db="EMBL/GenBank/DDBJ databases">
        <title>The new phylogeny of genus Mycobacterium.</title>
        <authorList>
            <person name="Tortoli E."/>
            <person name="Trovato A."/>
            <person name="Cirillo D.M."/>
        </authorList>
    </citation>
    <scope>NUCLEOTIDE SEQUENCE [LARGE SCALE GENOMIC DNA]</scope>
    <source>
        <strain evidence="1 2">ATCC 33027</strain>
    </source>
</reference>
<name>A0A255D8I4_9MYCO</name>
<dbReference type="EMBL" id="NOZR01000029">
    <property type="protein sequence ID" value="OYN75380.1"/>
    <property type="molecule type" value="Genomic_DNA"/>
</dbReference>
<comment type="caution">
    <text evidence="1">The sequence shown here is derived from an EMBL/GenBank/DDBJ whole genome shotgun (WGS) entry which is preliminary data.</text>
</comment>
<sequence length="68" mass="6502">MASGVTVTVTVAGAGWIGTIGSADAFAPASPNTAAEAAATPPTATRQLRAIVIIAAVLLDSVGPGETP</sequence>
<proteinExistence type="predicted"/>
<evidence type="ECO:0000313" key="2">
    <source>
        <dbReference type="Proteomes" id="UP000216063"/>
    </source>
</evidence>
<accession>A0A255D8I4</accession>
<protein>
    <submittedName>
        <fullName evidence="1">Uncharacterized protein</fullName>
    </submittedName>
</protein>
<keyword evidence="2" id="KW-1185">Reference proteome</keyword>
<dbReference type="AlphaFoldDB" id="A0A255D8I4"/>